<name>A0A377I743_9PAST</name>
<dbReference type="RefSeq" id="WP_172459670.1">
    <property type="nucleotide sequence ID" value="NZ_UGHF01000002.1"/>
</dbReference>
<accession>A0A377I743</accession>
<dbReference type="AlphaFoldDB" id="A0A377I743"/>
<evidence type="ECO:0000313" key="1">
    <source>
        <dbReference type="EMBL" id="STO71003.1"/>
    </source>
</evidence>
<keyword evidence="2" id="KW-1185">Reference proteome</keyword>
<proteinExistence type="predicted"/>
<dbReference type="Proteomes" id="UP000254329">
    <property type="component" value="Unassembled WGS sequence"/>
</dbReference>
<dbReference type="EMBL" id="UGHF01000002">
    <property type="protein sequence ID" value="STO71003.1"/>
    <property type="molecule type" value="Genomic_DNA"/>
</dbReference>
<evidence type="ECO:0000313" key="2">
    <source>
        <dbReference type="Proteomes" id="UP000254329"/>
    </source>
</evidence>
<reference evidence="1 2" key="1">
    <citation type="submission" date="2018-06" db="EMBL/GenBank/DDBJ databases">
        <authorList>
            <consortium name="Pathogen Informatics"/>
            <person name="Doyle S."/>
        </authorList>
    </citation>
    <scope>NUCLEOTIDE SEQUENCE [LARGE SCALE GENOMIC DNA]</scope>
    <source>
        <strain evidence="1 2">NCTC1659</strain>
    </source>
</reference>
<organism evidence="1 2">
    <name type="scientific">Canicola haemoglobinophilus</name>
    <dbReference type="NCBI Taxonomy" id="733"/>
    <lineage>
        <taxon>Bacteria</taxon>
        <taxon>Pseudomonadati</taxon>
        <taxon>Pseudomonadota</taxon>
        <taxon>Gammaproteobacteria</taxon>
        <taxon>Pasteurellales</taxon>
        <taxon>Pasteurellaceae</taxon>
        <taxon>Canicola</taxon>
    </lineage>
</organism>
<protein>
    <submittedName>
        <fullName evidence="1">Uncharacterized protein</fullName>
    </submittedName>
</protein>
<gene>
    <name evidence="1" type="ORF">NCTC1659_02478</name>
</gene>
<sequence>MRRKTFLKKSKVKLYRVSHNRALRIQRLKNVKHNNPHDTHYNLLSKRFVTNFELKIFLFLIMQTQLENIL</sequence>